<gene>
    <name evidence="2" type="ORF">KP79_PYT23915</name>
</gene>
<comment type="caution">
    <text evidence="2">The sequence shown here is derived from an EMBL/GenBank/DDBJ whole genome shotgun (WGS) entry which is preliminary data.</text>
</comment>
<feature type="transmembrane region" description="Helical" evidence="1">
    <location>
        <begin position="44"/>
        <end position="63"/>
    </location>
</feature>
<dbReference type="EMBL" id="NEDP02005359">
    <property type="protein sequence ID" value="OWF41733.1"/>
    <property type="molecule type" value="Genomic_DNA"/>
</dbReference>
<evidence type="ECO:0000313" key="3">
    <source>
        <dbReference type="Proteomes" id="UP000242188"/>
    </source>
</evidence>
<evidence type="ECO:0000256" key="1">
    <source>
        <dbReference type="SAM" id="Phobius"/>
    </source>
</evidence>
<organism evidence="2 3">
    <name type="scientific">Mizuhopecten yessoensis</name>
    <name type="common">Japanese scallop</name>
    <name type="synonym">Patinopecten yessoensis</name>
    <dbReference type="NCBI Taxonomy" id="6573"/>
    <lineage>
        <taxon>Eukaryota</taxon>
        <taxon>Metazoa</taxon>
        <taxon>Spiralia</taxon>
        <taxon>Lophotrochozoa</taxon>
        <taxon>Mollusca</taxon>
        <taxon>Bivalvia</taxon>
        <taxon>Autobranchia</taxon>
        <taxon>Pteriomorphia</taxon>
        <taxon>Pectinida</taxon>
        <taxon>Pectinoidea</taxon>
        <taxon>Pectinidae</taxon>
        <taxon>Mizuhopecten</taxon>
    </lineage>
</organism>
<reference evidence="2 3" key="1">
    <citation type="journal article" date="2017" name="Nat. Ecol. Evol.">
        <title>Scallop genome provides insights into evolution of bilaterian karyotype and development.</title>
        <authorList>
            <person name="Wang S."/>
            <person name="Zhang J."/>
            <person name="Jiao W."/>
            <person name="Li J."/>
            <person name="Xun X."/>
            <person name="Sun Y."/>
            <person name="Guo X."/>
            <person name="Huan P."/>
            <person name="Dong B."/>
            <person name="Zhang L."/>
            <person name="Hu X."/>
            <person name="Sun X."/>
            <person name="Wang J."/>
            <person name="Zhao C."/>
            <person name="Wang Y."/>
            <person name="Wang D."/>
            <person name="Huang X."/>
            <person name="Wang R."/>
            <person name="Lv J."/>
            <person name="Li Y."/>
            <person name="Zhang Z."/>
            <person name="Liu B."/>
            <person name="Lu W."/>
            <person name="Hui Y."/>
            <person name="Liang J."/>
            <person name="Zhou Z."/>
            <person name="Hou R."/>
            <person name="Li X."/>
            <person name="Liu Y."/>
            <person name="Li H."/>
            <person name="Ning X."/>
            <person name="Lin Y."/>
            <person name="Zhao L."/>
            <person name="Xing Q."/>
            <person name="Dou J."/>
            <person name="Li Y."/>
            <person name="Mao J."/>
            <person name="Guo H."/>
            <person name="Dou H."/>
            <person name="Li T."/>
            <person name="Mu C."/>
            <person name="Jiang W."/>
            <person name="Fu Q."/>
            <person name="Fu X."/>
            <person name="Miao Y."/>
            <person name="Liu J."/>
            <person name="Yu Q."/>
            <person name="Li R."/>
            <person name="Liao H."/>
            <person name="Li X."/>
            <person name="Kong Y."/>
            <person name="Jiang Z."/>
            <person name="Chourrout D."/>
            <person name="Li R."/>
            <person name="Bao Z."/>
        </authorList>
    </citation>
    <scope>NUCLEOTIDE SEQUENCE [LARGE SCALE GENOMIC DNA]</scope>
    <source>
        <strain evidence="2 3">PY_sf001</strain>
    </source>
</reference>
<accession>A0A210PZ28</accession>
<protein>
    <submittedName>
        <fullName evidence="2">Uncharacterized protein</fullName>
    </submittedName>
</protein>
<evidence type="ECO:0000313" key="2">
    <source>
        <dbReference type="EMBL" id="OWF41733.1"/>
    </source>
</evidence>
<sequence>MSEDVAKTVTECNTEKFNQEKRKRRKKKYRRAKDEFLLSSYDFLPIRLLTLFGMTVCLALFIFQITTSLHSYEVLYNMAAIEDRFPDYMFGLHGEPNLWSWDPDTELLKVNTTIFIH</sequence>
<keyword evidence="1" id="KW-1133">Transmembrane helix</keyword>
<dbReference type="OrthoDB" id="6110084at2759"/>
<keyword evidence="1" id="KW-0812">Transmembrane</keyword>
<keyword evidence="1" id="KW-0472">Membrane</keyword>
<name>A0A210PZ28_MIZYE</name>
<keyword evidence="3" id="KW-1185">Reference proteome</keyword>
<proteinExistence type="predicted"/>
<dbReference type="AlphaFoldDB" id="A0A210PZ28"/>
<dbReference type="Proteomes" id="UP000242188">
    <property type="component" value="Unassembled WGS sequence"/>
</dbReference>